<dbReference type="InterPro" id="IPR000209">
    <property type="entry name" value="Peptidase_S8/S53_dom"/>
</dbReference>
<dbReference type="InterPro" id="IPR013425">
    <property type="entry name" value="Autotrns_rpt"/>
</dbReference>
<evidence type="ECO:0000256" key="6">
    <source>
        <dbReference type="PROSITE-ProRule" id="PRU01240"/>
    </source>
</evidence>
<keyword evidence="11" id="KW-1185">Reference proteome</keyword>
<feature type="compositionally biased region" description="Pro residues" evidence="7">
    <location>
        <begin position="30"/>
        <end position="47"/>
    </location>
</feature>
<feature type="signal peptide" evidence="8">
    <location>
        <begin position="1"/>
        <end position="20"/>
    </location>
</feature>
<keyword evidence="2 6" id="KW-0645">Protease</keyword>
<dbReference type="PROSITE" id="PS51208">
    <property type="entry name" value="AUTOTRANSPORTER"/>
    <property type="match status" value="1"/>
</dbReference>
<feature type="region of interest" description="Disordered" evidence="7">
    <location>
        <begin position="23"/>
        <end position="58"/>
    </location>
</feature>
<feature type="active site" description="Charge relay system" evidence="6">
    <location>
        <position position="327"/>
    </location>
</feature>
<dbReference type="PROSITE" id="PS00138">
    <property type="entry name" value="SUBTILASE_SER"/>
    <property type="match status" value="1"/>
</dbReference>
<dbReference type="Pfam" id="PF03797">
    <property type="entry name" value="Autotransporter"/>
    <property type="match status" value="1"/>
</dbReference>
<dbReference type="EMBL" id="JAGKTC010000003">
    <property type="protein sequence ID" value="MBP3985148.1"/>
    <property type="molecule type" value="Genomic_DNA"/>
</dbReference>
<dbReference type="Proteomes" id="UP000673447">
    <property type="component" value="Unassembled WGS sequence"/>
</dbReference>
<dbReference type="Pfam" id="PF00082">
    <property type="entry name" value="Peptidase_S8"/>
    <property type="match status" value="1"/>
</dbReference>
<dbReference type="SUPFAM" id="SSF103515">
    <property type="entry name" value="Autotransporter"/>
    <property type="match status" value="1"/>
</dbReference>
<dbReference type="PANTHER" id="PTHR43806:SF11">
    <property type="entry name" value="CEREVISIN-RELATED"/>
    <property type="match status" value="1"/>
</dbReference>
<dbReference type="InterPro" id="IPR036709">
    <property type="entry name" value="Autotransporte_beta_dom_sf"/>
</dbReference>
<evidence type="ECO:0000256" key="2">
    <source>
        <dbReference type="ARBA" id="ARBA00022670"/>
    </source>
</evidence>
<dbReference type="PRINTS" id="PR00723">
    <property type="entry name" value="SUBTILISIN"/>
</dbReference>
<feature type="active site" description="Charge relay system" evidence="6">
    <location>
        <position position="92"/>
    </location>
</feature>
<evidence type="ECO:0000256" key="3">
    <source>
        <dbReference type="ARBA" id="ARBA00022729"/>
    </source>
</evidence>
<gene>
    <name evidence="10" type="ORF">J5837_12100</name>
</gene>
<dbReference type="PANTHER" id="PTHR43806">
    <property type="entry name" value="PEPTIDASE S8"/>
    <property type="match status" value="1"/>
</dbReference>
<dbReference type="GO" id="GO:0004252">
    <property type="term" value="F:serine-type endopeptidase activity"/>
    <property type="evidence" value="ECO:0007669"/>
    <property type="project" value="UniProtKB-UniRule"/>
</dbReference>
<keyword evidence="4 6" id="KW-0378">Hydrolase</keyword>
<dbReference type="SUPFAM" id="SSF52743">
    <property type="entry name" value="Subtilisin-like"/>
    <property type="match status" value="1"/>
</dbReference>
<dbReference type="InterPro" id="IPR005546">
    <property type="entry name" value="Autotransporte_beta"/>
</dbReference>
<evidence type="ECO:0000256" key="4">
    <source>
        <dbReference type="ARBA" id="ARBA00022801"/>
    </source>
</evidence>
<comment type="similarity">
    <text evidence="1 6">Belongs to the peptidase S8 family.</text>
</comment>
<proteinExistence type="inferred from homology"/>
<evidence type="ECO:0000313" key="11">
    <source>
        <dbReference type="Proteomes" id="UP000673447"/>
    </source>
</evidence>
<organism evidence="10 11">
    <name type="scientific">Pseudoxanthomonas helianthi</name>
    <dbReference type="NCBI Taxonomy" id="1453541"/>
    <lineage>
        <taxon>Bacteria</taxon>
        <taxon>Pseudomonadati</taxon>
        <taxon>Pseudomonadota</taxon>
        <taxon>Gammaproteobacteria</taxon>
        <taxon>Lysobacterales</taxon>
        <taxon>Lysobacteraceae</taxon>
        <taxon>Pseudoxanthomonas</taxon>
    </lineage>
</organism>
<dbReference type="Gene3D" id="2.40.128.130">
    <property type="entry name" value="Autotransporter beta-domain"/>
    <property type="match status" value="1"/>
</dbReference>
<feature type="active site" description="Charge relay system" evidence="6">
    <location>
        <position position="127"/>
    </location>
</feature>
<sequence>MVIGKWIAVSALVLALAACGGGGGGGAVRSPPPPSSPPPTSPPPVSPNPYRAPERTGDAARPYINDHLFWTQTDAAHANGITGSGVVVGVVDSGVNHDHPALQGRVTNLTYVPSPPNNLTVDDVVGHGTAVAQVIAGKAFGQWPGGIAPDAGIVSARIIWDKSPEDDGSGEGNPVDTAEQPMGLGLQPVHDDLIAHGAKIMNNSWGGLYWRNPQSTTLIAQEYSRFVNENGGLVVFATGNEGRSNPHDMAALPSQQGPNGVLTAAYLEKGWLAVTALDVVDHNLLASYANACGIAMHYCLAASGSVAVTGTNDTPGNPTYWSWTGTSLAAPQVSGAAALVWQQFPYLTNGQIRQVLLGTADDLGVLGVDPVFGYGRLNVARALKGPARFDWGDFIADFDGVTSTWSNSISGDGGLIKRGNGTLELTAPQYSYAGGTRVEAGTLRVSGSHLYSGAPAGKASINIADGALLAGYASLNANVQNSGTILPDYESVTMDINGNYHQTASGHLGVMLGGTWLEIHGNAIIDGGTVRVMGTAPTRYYGAPMEQTVMRVIQGSLTGAFSGVDAAPGLFVDATLRYSDDSNSVYPAYSVHLNVTRLDVAVAAASLPHATSADITSAKRVEAAFKTVDSQLGGSGGVISDGFLDSAGRFQSAGSAQQALASLRSLSGESHAVADAAGLDNLEANRRALSARFGELAGQSTPRGNWYRPLGQPGQGGSALGQFQNDGWLMGSDQQLGANTVAGFAFGETDTDGFLGYDRSRERQTQARFYVGTARGRVYALGQFGAGRYERQLRRTLLLGDRADRVATDYAGNFTTANLEAGYRFGGADKSWVPYAGVDYARLDRDGFIENGAAGFGLKTHDSIAERTLAVAGLRAERAWTTGSGMGWTLRGYAEWQRTLSENGLLAQASFVGADSWSPLYGEGFSRSSGLLGLGIDAALSRHAMLSLGCDQRFGSFFDDRQWSAKLRYGF</sequence>
<evidence type="ECO:0000313" key="10">
    <source>
        <dbReference type="EMBL" id="MBP3985148.1"/>
    </source>
</evidence>
<dbReference type="NCBIfam" id="TIGR02601">
    <property type="entry name" value="autotrns_rpt"/>
    <property type="match status" value="1"/>
</dbReference>
<dbReference type="PROSITE" id="PS51257">
    <property type="entry name" value="PROKAR_LIPOPROTEIN"/>
    <property type="match status" value="1"/>
</dbReference>
<dbReference type="Gene3D" id="3.40.50.200">
    <property type="entry name" value="Peptidase S8/S53 domain"/>
    <property type="match status" value="1"/>
</dbReference>
<evidence type="ECO:0000256" key="8">
    <source>
        <dbReference type="SAM" id="SignalP"/>
    </source>
</evidence>
<dbReference type="AlphaFoldDB" id="A0A940X3A8"/>
<dbReference type="Pfam" id="PF12951">
    <property type="entry name" value="PATR"/>
    <property type="match status" value="1"/>
</dbReference>
<feature type="chain" id="PRO_5036914183" evidence="8">
    <location>
        <begin position="21"/>
        <end position="971"/>
    </location>
</feature>
<dbReference type="CDD" id="cd04848">
    <property type="entry name" value="Peptidases_S8_Autotransporter_serine_protease_like"/>
    <property type="match status" value="1"/>
</dbReference>
<dbReference type="InterPro" id="IPR034061">
    <property type="entry name" value="Peptidases_S8_Autotransporter"/>
</dbReference>
<accession>A0A940X3A8</accession>
<evidence type="ECO:0000259" key="9">
    <source>
        <dbReference type="PROSITE" id="PS51208"/>
    </source>
</evidence>
<dbReference type="InterPro" id="IPR036852">
    <property type="entry name" value="Peptidase_S8/S53_dom_sf"/>
</dbReference>
<name>A0A940X3A8_9GAMM</name>
<evidence type="ECO:0000256" key="1">
    <source>
        <dbReference type="ARBA" id="ARBA00011073"/>
    </source>
</evidence>
<reference evidence="10" key="1">
    <citation type="journal article" date="2016" name="Int. J. Syst. Evol. Microbiol.">
        <title>Pseudoxanthomonas helianthi sp. nov., isolated from roots of Jerusalem artichoke (Helianthus tuberosus).</title>
        <authorList>
            <person name="Kittiwongwattana C."/>
            <person name="Thawai C."/>
        </authorList>
    </citation>
    <scope>NUCLEOTIDE SEQUENCE</scope>
    <source>
        <strain evidence="10">110414</strain>
    </source>
</reference>
<keyword evidence="5 6" id="KW-0720">Serine protease</keyword>
<dbReference type="GO" id="GO:0006508">
    <property type="term" value="P:proteolysis"/>
    <property type="evidence" value="ECO:0007669"/>
    <property type="project" value="UniProtKB-KW"/>
</dbReference>
<dbReference type="InterPro" id="IPR023828">
    <property type="entry name" value="Peptidase_S8_Ser-AS"/>
</dbReference>
<protein>
    <submittedName>
        <fullName evidence="10">S8 family serine peptidase</fullName>
    </submittedName>
</protein>
<keyword evidence="3 8" id="KW-0732">Signal</keyword>
<dbReference type="PROSITE" id="PS51892">
    <property type="entry name" value="SUBTILASE"/>
    <property type="match status" value="1"/>
</dbReference>
<dbReference type="SMART" id="SM00869">
    <property type="entry name" value="Autotransporter"/>
    <property type="match status" value="1"/>
</dbReference>
<dbReference type="PROSITE" id="PS00136">
    <property type="entry name" value="SUBTILASE_ASP"/>
    <property type="match status" value="1"/>
</dbReference>
<comment type="caution">
    <text evidence="10">The sequence shown here is derived from an EMBL/GenBank/DDBJ whole genome shotgun (WGS) entry which is preliminary data.</text>
</comment>
<dbReference type="InterPro" id="IPR050131">
    <property type="entry name" value="Peptidase_S8_subtilisin-like"/>
</dbReference>
<evidence type="ECO:0000256" key="5">
    <source>
        <dbReference type="ARBA" id="ARBA00022825"/>
    </source>
</evidence>
<feature type="domain" description="Autotransporter" evidence="9">
    <location>
        <begin position="698"/>
        <end position="971"/>
    </location>
</feature>
<reference evidence="10" key="2">
    <citation type="submission" date="2021-03" db="EMBL/GenBank/DDBJ databases">
        <authorList>
            <person name="Cao W."/>
        </authorList>
    </citation>
    <scope>NUCLEOTIDE SEQUENCE</scope>
    <source>
        <strain evidence="10">110414</strain>
    </source>
</reference>
<dbReference type="InterPro" id="IPR015500">
    <property type="entry name" value="Peptidase_S8_subtilisin-rel"/>
</dbReference>
<dbReference type="InterPro" id="IPR023827">
    <property type="entry name" value="Peptidase_S8_Asp-AS"/>
</dbReference>
<evidence type="ECO:0000256" key="7">
    <source>
        <dbReference type="SAM" id="MobiDB-lite"/>
    </source>
</evidence>